<dbReference type="Proteomes" id="UP001142393">
    <property type="component" value="Unassembled WGS sequence"/>
</dbReference>
<keyword evidence="2" id="KW-1185">Reference proteome</keyword>
<comment type="caution">
    <text evidence="1">The sequence shown here is derived from an EMBL/GenBank/DDBJ whole genome shotgun (WGS) entry which is preliminary data.</text>
</comment>
<reference evidence="1 2" key="1">
    <citation type="journal article" date="2023" name="Proc. Natl. Acad. Sci. U.S.A.">
        <title>A global phylogenomic analysis of the shiitake genus Lentinula.</title>
        <authorList>
            <person name="Sierra-Patev S."/>
            <person name="Min B."/>
            <person name="Naranjo-Ortiz M."/>
            <person name="Looney B."/>
            <person name="Konkel Z."/>
            <person name="Slot J.C."/>
            <person name="Sakamoto Y."/>
            <person name="Steenwyk J.L."/>
            <person name="Rokas A."/>
            <person name="Carro J."/>
            <person name="Camarero S."/>
            <person name="Ferreira P."/>
            <person name="Molpeceres G."/>
            <person name="Ruiz-Duenas F.J."/>
            <person name="Serrano A."/>
            <person name="Henrissat B."/>
            <person name="Drula E."/>
            <person name="Hughes K.W."/>
            <person name="Mata J.L."/>
            <person name="Ishikawa N.K."/>
            <person name="Vargas-Isla R."/>
            <person name="Ushijima S."/>
            <person name="Smith C.A."/>
            <person name="Donoghue J."/>
            <person name="Ahrendt S."/>
            <person name="Andreopoulos W."/>
            <person name="He G."/>
            <person name="LaButti K."/>
            <person name="Lipzen A."/>
            <person name="Ng V."/>
            <person name="Riley R."/>
            <person name="Sandor L."/>
            <person name="Barry K."/>
            <person name="Martinez A.T."/>
            <person name="Xiao Y."/>
            <person name="Gibbons J.G."/>
            <person name="Terashima K."/>
            <person name="Grigoriev I.V."/>
            <person name="Hibbett D."/>
        </authorList>
    </citation>
    <scope>NUCLEOTIDE SEQUENCE [LARGE SCALE GENOMIC DNA]</scope>
    <source>
        <strain evidence="1 2">TFB7810</strain>
    </source>
</reference>
<dbReference type="AlphaFoldDB" id="A0A9W8P4Q6"/>
<sequence length="171" mass="19865">MTAGNLHPEKSLARLSLSEQALYKDSHGYLEFELSLFLKQEWLTNLAFDNDRLTSCQMKYCPPLSRVACQAPYWFTNDLDDDGIFVPRGAENVIASDATEANVLNLVFGKTKIPVPRMRQWGNFFIVKHYIEGQLLADFWLTYTIWQKIGVAFTLRRYVRQAKQLRAILRR</sequence>
<name>A0A9W8P4Q6_9AGAR</name>
<organism evidence="1 2">
    <name type="scientific">Lentinula detonsa</name>
    <dbReference type="NCBI Taxonomy" id="2804962"/>
    <lineage>
        <taxon>Eukaryota</taxon>
        <taxon>Fungi</taxon>
        <taxon>Dikarya</taxon>
        <taxon>Basidiomycota</taxon>
        <taxon>Agaricomycotina</taxon>
        <taxon>Agaricomycetes</taxon>
        <taxon>Agaricomycetidae</taxon>
        <taxon>Agaricales</taxon>
        <taxon>Marasmiineae</taxon>
        <taxon>Omphalotaceae</taxon>
        <taxon>Lentinula</taxon>
    </lineage>
</organism>
<accession>A0A9W8P4Q6</accession>
<evidence type="ECO:0000313" key="1">
    <source>
        <dbReference type="EMBL" id="KAJ3746655.1"/>
    </source>
</evidence>
<protein>
    <submittedName>
        <fullName evidence="1">Uncharacterized protein</fullName>
    </submittedName>
</protein>
<dbReference type="EMBL" id="JANVFU010000004">
    <property type="protein sequence ID" value="KAJ3746655.1"/>
    <property type="molecule type" value="Genomic_DNA"/>
</dbReference>
<proteinExistence type="predicted"/>
<evidence type="ECO:0000313" key="2">
    <source>
        <dbReference type="Proteomes" id="UP001142393"/>
    </source>
</evidence>
<gene>
    <name evidence="1" type="ORF">DFH05DRAFT_1458890</name>
</gene>